<accession>A0ABD3P321</accession>
<reference evidence="4 5" key="1">
    <citation type="submission" date="2024-10" db="EMBL/GenBank/DDBJ databases">
        <title>Updated reference genomes for cyclostephanoid diatoms.</title>
        <authorList>
            <person name="Roberts W.R."/>
            <person name="Alverson A.J."/>
        </authorList>
    </citation>
    <scope>NUCLEOTIDE SEQUENCE [LARGE SCALE GENOMIC DNA]</scope>
    <source>
        <strain evidence="4 5">AJA010-31</strain>
    </source>
</reference>
<evidence type="ECO:0000256" key="1">
    <source>
        <dbReference type="SAM" id="MobiDB-lite"/>
    </source>
</evidence>
<comment type="caution">
    <text evidence="4">The sequence shown here is derived from an EMBL/GenBank/DDBJ whole genome shotgun (WGS) entry which is preliminary data.</text>
</comment>
<name>A0ABD3P321_9STRA</name>
<feature type="compositionally biased region" description="Basic residues" evidence="1">
    <location>
        <begin position="29"/>
        <end position="40"/>
    </location>
</feature>
<feature type="signal peptide" evidence="2">
    <location>
        <begin position="1"/>
        <end position="19"/>
    </location>
</feature>
<evidence type="ECO:0000313" key="4">
    <source>
        <dbReference type="EMBL" id="KAL3782216.1"/>
    </source>
</evidence>
<dbReference type="PANTHER" id="PTHR46928:SF1">
    <property type="entry name" value="MESENCHYME-SPECIFIC CELL SURFACE GLYCOPROTEIN"/>
    <property type="match status" value="1"/>
</dbReference>
<evidence type="ECO:0000259" key="3">
    <source>
        <dbReference type="Pfam" id="PF13449"/>
    </source>
</evidence>
<dbReference type="InterPro" id="IPR027372">
    <property type="entry name" value="Phytase-like_dom"/>
</dbReference>
<gene>
    <name evidence="4" type="ORF">ACHAWO_000789</name>
</gene>
<dbReference type="Gene3D" id="2.130.10.10">
    <property type="entry name" value="YVTN repeat-like/Quinoprotein amine dehydrogenase"/>
    <property type="match status" value="1"/>
</dbReference>
<feature type="chain" id="PRO_5044773863" description="Phytase-like domain-containing protein" evidence="2">
    <location>
        <begin position="20"/>
        <end position="769"/>
    </location>
</feature>
<dbReference type="SUPFAM" id="SSF50956">
    <property type="entry name" value="Thermostable phytase (3-phytase)"/>
    <property type="match status" value="1"/>
</dbReference>
<dbReference type="PANTHER" id="PTHR46928">
    <property type="entry name" value="MESENCHYME-SPECIFIC CELL SURFACE GLYCOPROTEIN"/>
    <property type="match status" value="1"/>
</dbReference>
<dbReference type="InterPro" id="IPR015943">
    <property type="entry name" value="WD40/YVTN_repeat-like_dom_sf"/>
</dbReference>
<dbReference type="AlphaFoldDB" id="A0ABD3P321"/>
<dbReference type="InterPro" id="IPR052956">
    <property type="entry name" value="Mesenchyme-surface_protein"/>
</dbReference>
<keyword evidence="2" id="KW-0732">Signal</keyword>
<dbReference type="Proteomes" id="UP001530400">
    <property type="component" value="Unassembled WGS sequence"/>
</dbReference>
<evidence type="ECO:0000256" key="2">
    <source>
        <dbReference type="SAM" id="SignalP"/>
    </source>
</evidence>
<dbReference type="Pfam" id="PF13449">
    <property type="entry name" value="Phytase-like"/>
    <property type="match status" value="1"/>
</dbReference>
<dbReference type="SUPFAM" id="SSF75011">
    <property type="entry name" value="3-carboxy-cis,cis-mucoante lactonizing enzyme"/>
    <property type="match status" value="1"/>
</dbReference>
<organism evidence="4 5">
    <name type="scientific">Cyclotella atomus</name>
    <dbReference type="NCBI Taxonomy" id="382360"/>
    <lineage>
        <taxon>Eukaryota</taxon>
        <taxon>Sar</taxon>
        <taxon>Stramenopiles</taxon>
        <taxon>Ochrophyta</taxon>
        <taxon>Bacillariophyta</taxon>
        <taxon>Coscinodiscophyceae</taxon>
        <taxon>Thalassiosirophycidae</taxon>
        <taxon>Stephanodiscales</taxon>
        <taxon>Stephanodiscaceae</taxon>
        <taxon>Cyclotella</taxon>
    </lineage>
</organism>
<evidence type="ECO:0000313" key="5">
    <source>
        <dbReference type="Proteomes" id="UP001530400"/>
    </source>
</evidence>
<proteinExistence type="predicted"/>
<dbReference type="EMBL" id="JALLPJ020000816">
    <property type="protein sequence ID" value="KAL3782216.1"/>
    <property type="molecule type" value="Genomic_DNA"/>
</dbReference>
<feature type="domain" description="Phytase-like" evidence="3">
    <location>
        <begin position="474"/>
        <end position="751"/>
    </location>
</feature>
<sequence>MKLSTAFLLAQATSHLATALNEPSANQIQRRRYAKSSKSKGGKDPEPPAPEPEDPSPYFKRASNFFICSQQGASCGSDDATSAEIVAATPDGMTLIYTDASRGGVGRVDISDVNNPLGTGFFDVGGEPTSVDIHGDYAVVVVNTSDDYVNTSGELHVFSIADWKLLKTFQLGGQPDSVAWSADGKYVVVAIENERDEDLGDGGLPQMPPGFVVVFDTMNAAPAMWTQRNVGVTGLPGVLYPEDPEPEFVSINSQNMAVVTLQENNAVVLIDLATKAVAGSFSTGQVALTNVDIEEEGVITQVHPLTRLREPDGVVWADDFHFITANEGDMDGGSRGFTVFHKDGTVVYESNSELEYITASIGHYPEERSENKGNEPENVAVGMLDGKPVAFIVSERSSVIFVYDISDVTSPVFLQVLPCGQGPEGAKYISSRGLLVAAAEVDDRDIGARGVISIYDIATSEKPVYPYIIAPGIGWGASSGLSFGSNTKTLYTIEDSFYGKSRIFRMNAEGHPLVIEEAIRIMDTEGVLEAAAPGFFVNADKTVNLDPEGVTLDSKGMLWVASEGNGSAGDGSAPNVLVQVNMMGVIQKAVLLPPEIAAKKLKWGLEGVAFLDDGSDDGLLVACLQRAWKDEVHPMVLAWSITDNDWVGYFRYPLDKVESPNGGWIGLSDVSVHAGMIYILERDNMGGPDARVKKVYKVDPKTLSWNGEVATKELVYDLLPILKTVSQGLTPEKVEGMAVTSNGMYINNDNDGVDDYNGATYVSFIPLIL</sequence>
<feature type="region of interest" description="Disordered" evidence="1">
    <location>
        <begin position="20"/>
        <end position="56"/>
    </location>
</feature>
<keyword evidence="5" id="KW-1185">Reference proteome</keyword>
<protein>
    <recommendedName>
        <fullName evidence="3">Phytase-like domain-containing protein</fullName>
    </recommendedName>
</protein>